<dbReference type="Gene3D" id="1.10.10.10">
    <property type="entry name" value="Winged helix-like DNA-binding domain superfamily/Winged helix DNA-binding domain"/>
    <property type="match status" value="1"/>
</dbReference>
<dbReference type="InterPro" id="IPR001763">
    <property type="entry name" value="Rhodanese-like_dom"/>
</dbReference>
<dbReference type="Proteomes" id="UP000249134">
    <property type="component" value="Chromosome 1"/>
</dbReference>
<dbReference type="InterPro" id="IPR051011">
    <property type="entry name" value="Metal_resp_trans_reg"/>
</dbReference>
<feature type="domain" description="Rhodanese" evidence="4">
    <location>
        <begin position="131"/>
        <end position="216"/>
    </location>
</feature>
<keyword evidence="1" id="KW-0805">Transcription regulation</keyword>
<dbReference type="KEGG" id="blen:NCTC4824_02585"/>
<dbReference type="SMART" id="SM00418">
    <property type="entry name" value="HTH_ARSR"/>
    <property type="match status" value="1"/>
</dbReference>
<keyword evidence="2" id="KW-0238">DNA-binding</keyword>
<dbReference type="CDD" id="cd00090">
    <property type="entry name" value="HTH_ARSR"/>
    <property type="match status" value="1"/>
</dbReference>
<name>A0A2X4ZI36_LEDLE</name>
<dbReference type="InterPro" id="IPR036390">
    <property type="entry name" value="WH_DNA-bd_sf"/>
</dbReference>
<evidence type="ECO:0000256" key="2">
    <source>
        <dbReference type="ARBA" id="ARBA00023125"/>
    </source>
</evidence>
<dbReference type="SUPFAM" id="SSF52821">
    <property type="entry name" value="Rhodanese/Cell cycle control phosphatase"/>
    <property type="match status" value="1"/>
</dbReference>
<sequence>MDVERKLKDMLYQEFARIGKSLSSPKRLEILDLLSQSPKSVDGLAKSTGMTVANVSQHLQTLYNARLVDFKKQGNFVIYELADSAVSDFMSTLHRLSEKQLLQVQYIKKEFLNNHFEMEGLSLTDLKKRMENREVLLLDVRPKDEYEEAHIPGAVSIPIEELEDKLATLPSNCDVVAYCRGPYCLMSVEAVEILKTKGINAFRLENSVQDWKEFVKQDN</sequence>
<dbReference type="GO" id="GO:0003700">
    <property type="term" value="F:DNA-binding transcription factor activity"/>
    <property type="evidence" value="ECO:0007669"/>
    <property type="project" value="InterPro"/>
</dbReference>
<dbReference type="PANTHER" id="PTHR43132">
    <property type="entry name" value="ARSENICAL RESISTANCE OPERON REPRESSOR ARSR-RELATED"/>
    <property type="match status" value="1"/>
</dbReference>
<evidence type="ECO:0000313" key="7">
    <source>
        <dbReference type="Proteomes" id="UP000249134"/>
    </source>
</evidence>
<dbReference type="SMART" id="SM00450">
    <property type="entry name" value="RHOD"/>
    <property type="match status" value="1"/>
</dbReference>
<dbReference type="RefSeq" id="WP_066139432.1">
    <property type="nucleotide sequence ID" value="NZ_CBCSGM010000001.1"/>
</dbReference>
<dbReference type="Gene3D" id="3.40.250.10">
    <property type="entry name" value="Rhodanese-like domain"/>
    <property type="match status" value="1"/>
</dbReference>
<protein>
    <submittedName>
        <fullName evidence="6">ArsR family transcriptional regulator</fullName>
    </submittedName>
</protein>
<keyword evidence="7" id="KW-1185">Reference proteome</keyword>
<dbReference type="InterPro" id="IPR011991">
    <property type="entry name" value="ArsR-like_HTH"/>
</dbReference>
<dbReference type="AlphaFoldDB" id="A0A2X4ZI36"/>
<dbReference type="EMBL" id="LS483476">
    <property type="protein sequence ID" value="SQI60094.1"/>
    <property type="molecule type" value="Genomic_DNA"/>
</dbReference>
<dbReference type="InterPro" id="IPR001307">
    <property type="entry name" value="Thiosulphate_STrfase_CS"/>
</dbReference>
<dbReference type="Pfam" id="PF01022">
    <property type="entry name" value="HTH_5"/>
    <property type="match status" value="1"/>
</dbReference>
<evidence type="ECO:0000256" key="3">
    <source>
        <dbReference type="ARBA" id="ARBA00023163"/>
    </source>
</evidence>
<gene>
    <name evidence="6" type="primary">ygaV</name>
    <name evidence="6" type="ORF">NCTC4824_02585</name>
</gene>
<dbReference type="PRINTS" id="PR00778">
    <property type="entry name" value="HTHARSR"/>
</dbReference>
<organism evidence="6 7">
    <name type="scientific">Lederbergia lenta</name>
    <name type="common">Bacillus lentus</name>
    <dbReference type="NCBI Taxonomy" id="1467"/>
    <lineage>
        <taxon>Bacteria</taxon>
        <taxon>Bacillati</taxon>
        <taxon>Bacillota</taxon>
        <taxon>Bacilli</taxon>
        <taxon>Bacillales</taxon>
        <taxon>Bacillaceae</taxon>
        <taxon>Lederbergia</taxon>
    </lineage>
</organism>
<dbReference type="InterPro" id="IPR036873">
    <property type="entry name" value="Rhodanese-like_dom_sf"/>
</dbReference>
<dbReference type="PANTHER" id="PTHR43132:SF8">
    <property type="entry name" value="HTH-TYPE TRANSCRIPTIONAL REGULATOR KMTR"/>
    <property type="match status" value="1"/>
</dbReference>
<evidence type="ECO:0000313" key="6">
    <source>
        <dbReference type="EMBL" id="SQI60094.1"/>
    </source>
</evidence>
<proteinExistence type="predicted"/>
<keyword evidence="3" id="KW-0804">Transcription</keyword>
<evidence type="ECO:0000259" key="5">
    <source>
        <dbReference type="PROSITE" id="PS50987"/>
    </source>
</evidence>
<dbReference type="InterPro" id="IPR001845">
    <property type="entry name" value="HTH_ArsR_DNA-bd_dom"/>
</dbReference>
<dbReference type="PROSITE" id="PS00380">
    <property type="entry name" value="RHODANESE_1"/>
    <property type="match status" value="1"/>
</dbReference>
<dbReference type="SUPFAM" id="SSF46785">
    <property type="entry name" value="Winged helix' DNA-binding domain"/>
    <property type="match status" value="1"/>
</dbReference>
<dbReference type="CDD" id="cd00158">
    <property type="entry name" value="RHOD"/>
    <property type="match status" value="1"/>
</dbReference>
<dbReference type="PROSITE" id="PS50987">
    <property type="entry name" value="HTH_ARSR_2"/>
    <property type="match status" value="1"/>
</dbReference>
<dbReference type="GO" id="GO:0003677">
    <property type="term" value="F:DNA binding"/>
    <property type="evidence" value="ECO:0007669"/>
    <property type="project" value="UniProtKB-KW"/>
</dbReference>
<dbReference type="Pfam" id="PF00581">
    <property type="entry name" value="Rhodanese"/>
    <property type="match status" value="1"/>
</dbReference>
<feature type="domain" description="HTH arsR-type" evidence="5">
    <location>
        <begin position="7"/>
        <end position="101"/>
    </location>
</feature>
<reference evidence="6 7" key="1">
    <citation type="submission" date="2018-06" db="EMBL/GenBank/DDBJ databases">
        <authorList>
            <consortium name="Pathogen Informatics"/>
            <person name="Doyle S."/>
        </authorList>
    </citation>
    <scope>NUCLEOTIDE SEQUENCE [LARGE SCALE GENOMIC DNA]</scope>
    <source>
        <strain evidence="6 7">NCTC4824</strain>
    </source>
</reference>
<evidence type="ECO:0000259" key="4">
    <source>
        <dbReference type="PROSITE" id="PS50206"/>
    </source>
</evidence>
<dbReference type="InterPro" id="IPR036388">
    <property type="entry name" value="WH-like_DNA-bd_sf"/>
</dbReference>
<dbReference type="PROSITE" id="PS50206">
    <property type="entry name" value="RHODANESE_3"/>
    <property type="match status" value="1"/>
</dbReference>
<evidence type="ECO:0000256" key="1">
    <source>
        <dbReference type="ARBA" id="ARBA00023015"/>
    </source>
</evidence>
<accession>A0A2X4ZI36</accession>
<dbReference type="NCBIfam" id="NF033788">
    <property type="entry name" value="HTH_metalloreg"/>
    <property type="match status" value="1"/>
</dbReference>
<dbReference type="STRING" id="1348624.GCA_001591545_01634"/>
<dbReference type="GO" id="GO:0004792">
    <property type="term" value="F:thiosulfate-cyanide sulfurtransferase activity"/>
    <property type="evidence" value="ECO:0007669"/>
    <property type="project" value="InterPro"/>
</dbReference>